<keyword evidence="8" id="KW-1185">Reference proteome</keyword>
<organism evidence="7 8">
    <name type="scientific">Scyliorhinus torazame</name>
    <name type="common">Cloudy catshark</name>
    <name type="synonym">Catulus torazame</name>
    <dbReference type="NCBI Taxonomy" id="75743"/>
    <lineage>
        <taxon>Eukaryota</taxon>
        <taxon>Metazoa</taxon>
        <taxon>Chordata</taxon>
        <taxon>Craniata</taxon>
        <taxon>Vertebrata</taxon>
        <taxon>Chondrichthyes</taxon>
        <taxon>Elasmobranchii</taxon>
        <taxon>Galeomorphii</taxon>
        <taxon>Galeoidea</taxon>
        <taxon>Carcharhiniformes</taxon>
        <taxon>Scyliorhinidae</taxon>
        <taxon>Scyliorhinus</taxon>
    </lineage>
</organism>
<comment type="subcellular location">
    <subcellularLocation>
        <location evidence="1 5">Nucleus</location>
        <location evidence="1 5">Nucleolus</location>
    </subcellularLocation>
</comment>
<evidence type="ECO:0000313" key="8">
    <source>
        <dbReference type="Proteomes" id="UP000288216"/>
    </source>
</evidence>
<gene>
    <name evidence="7" type="ORF">scyTo_0001215</name>
</gene>
<dbReference type="EMBL" id="BFAA01000262">
    <property type="protein sequence ID" value="GCB70175.1"/>
    <property type="molecule type" value="Genomic_DNA"/>
</dbReference>
<protein>
    <recommendedName>
        <fullName evidence="5">U3 small nucleolar RNA-associated protein 11</fullName>
        <shortName evidence="5">U3 snoRNA-associated protein 11</shortName>
    </recommendedName>
</protein>
<evidence type="ECO:0000313" key="7">
    <source>
        <dbReference type="EMBL" id="GCB70175.1"/>
    </source>
</evidence>
<evidence type="ECO:0000256" key="5">
    <source>
        <dbReference type="PIRNR" id="PIRNR015952"/>
    </source>
</evidence>
<dbReference type="PANTHER" id="PTHR12838:SF0">
    <property type="entry name" value="U3 SMALL NUCLEOLAR RNA-ASSOCIATED PROTEIN 11-RELATED"/>
    <property type="match status" value="1"/>
</dbReference>
<keyword evidence="3 5" id="KW-0698">rRNA processing</keyword>
<proteinExistence type="inferred from homology"/>
<name>A0A401PAK3_SCYTO</name>
<evidence type="ECO:0000256" key="1">
    <source>
        <dbReference type="ARBA" id="ARBA00004604"/>
    </source>
</evidence>
<dbReference type="OrthoDB" id="29058at2759"/>
<feature type="region of interest" description="Disordered" evidence="6">
    <location>
        <begin position="1"/>
        <end position="27"/>
    </location>
</feature>
<evidence type="ECO:0000256" key="3">
    <source>
        <dbReference type="ARBA" id="ARBA00022552"/>
    </source>
</evidence>
<dbReference type="Pfam" id="PF03998">
    <property type="entry name" value="Utp11"/>
    <property type="match status" value="1"/>
</dbReference>
<dbReference type="InterPro" id="IPR007144">
    <property type="entry name" value="SSU_processome_Utp11"/>
</dbReference>
<dbReference type="AlphaFoldDB" id="A0A401PAK3"/>
<comment type="similarity">
    <text evidence="2 5">Belongs to the UTP11 family.</text>
</comment>
<sequence>MAAAFRKAQKSVQRSHQERSQLGSRKRLGLLEKKKDYKLRAQDYHRKRNTLKALRQKAFDKNPDEFYFRMTSTKLQDGVHIIKQPREEVTEEQLKIMRTQDIKYVEMKRVAESKKIERLKSELHLLEADGKPPNKHIFFCKSKKEVKEFDLAKRLNTVPELLDRVYNRPTIETLQKEKIKGATHPKALEKLARQRKHQYTLLQQHIEREKKMFVVAQKIQTQKDLMDKTRKVKVKEETVNSPAIYKFQSERKR</sequence>
<accession>A0A401PAK3</accession>
<comment type="function">
    <text evidence="5">Involved in nucleolar processing of pre-18S ribosomal RNA.</text>
</comment>
<dbReference type="GO" id="GO:0006364">
    <property type="term" value="P:rRNA processing"/>
    <property type="evidence" value="ECO:0007669"/>
    <property type="project" value="UniProtKB-UniRule"/>
</dbReference>
<evidence type="ECO:0000256" key="6">
    <source>
        <dbReference type="SAM" id="MobiDB-lite"/>
    </source>
</evidence>
<dbReference type="Proteomes" id="UP000288216">
    <property type="component" value="Unassembled WGS sequence"/>
</dbReference>
<dbReference type="GO" id="GO:0032040">
    <property type="term" value="C:small-subunit processome"/>
    <property type="evidence" value="ECO:0007669"/>
    <property type="project" value="UniProtKB-UniRule"/>
</dbReference>
<dbReference type="PIRSF" id="PIRSF015952">
    <property type="entry name" value="U3snoRNP11"/>
    <property type="match status" value="1"/>
</dbReference>
<comment type="subunit">
    <text evidence="5">Component of the ribosomal small subunit (SSU) processome.</text>
</comment>
<reference evidence="7 8" key="1">
    <citation type="journal article" date="2018" name="Nat. Ecol. Evol.">
        <title>Shark genomes provide insights into elasmobranch evolution and the origin of vertebrates.</title>
        <authorList>
            <person name="Hara Y"/>
            <person name="Yamaguchi K"/>
            <person name="Onimaru K"/>
            <person name="Kadota M"/>
            <person name="Koyanagi M"/>
            <person name="Keeley SD"/>
            <person name="Tatsumi K"/>
            <person name="Tanaka K"/>
            <person name="Motone F"/>
            <person name="Kageyama Y"/>
            <person name="Nozu R"/>
            <person name="Adachi N"/>
            <person name="Nishimura O"/>
            <person name="Nakagawa R"/>
            <person name="Tanegashima C"/>
            <person name="Kiyatake I"/>
            <person name="Matsumoto R"/>
            <person name="Murakumo K"/>
            <person name="Nishida K"/>
            <person name="Terakita A"/>
            <person name="Kuratani S"/>
            <person name="Sato K"/>
            <person name="Hyodo S Kuraku.S."/>
        </authorList>
    </citation>
    <scope>NUCLEOTIDE SEQUENCE [LARGE SCALE GENOMIC DNA]</scope>
</reference>
<dbReference type="PANTHER" id="PTHR12838">
    <property type="entry name" value="U3 SMALL NUCLEOLAR RNA-ASSOCIATED PROTEIN 11"/>
    <property type="match status" value="1"/>
</dbReference>
<dbReference type="OMA" id="NGHTFYL"/>
<evidence type="ECO:0000256" key="2">
    <source>
        <dbReference type="ARBA" id="ARBA00008105"/>
    </source>
</evidence>
<comment type="caution">
    <text evidence="7">The sequence shown here is derived from an EMBL/GenBank/DDBJ whole genome shotgun (WGS) entry which is preliminary data.</text>
</comment>
<keyword evidence="4 5" id="KW-0539">Nucleus</keyword>
<dbReference type="STRING" id="75743.A0A401PAK3"/>
<evidence type="ECO:0000256" key="4">
    <source>
        <dbReference type="ARBA" id="ARBA00023242"/>
    </source>
</evidence>